<dbReference type="GO" id="GO:0000972">
    <property type="term" value="P:transcription-dependent tethering of RNA polymerase II gene DNA at nuclear periphery"/>
    <property type="evidence" value="ECO:0007669"/>
    <property type="project" value="TreeGrafter"/>
</dbReference>
<dbReference type="InterPro" id="IPR014908">
    <property type="entry name" value="Nucleoporin_Nup133/Nup155_N"/>
</dbReference>
<accession>A0A9P5VHM4</accession>
<dbReference type="InterPro" id="IPR004870">
    <property type="entry name" value="Nucleoporin_Nup155"/>
</dbReference>
<sequence length="1339" mass="150154">MAQRPLDADDELRQAAKTVDEQLAREQKYPELGNFFSTDFSSAYIAPESRQQVLRRKRAINLPDNLFEQYNLIQCRCFMGLFPEINRVWITIDHRLFLWNYADGGDYESFEELDQIIVNVALVKPKKGIFDSKVEYLLVIATPVDVHLLGLGTGSGSTPHTLYITNMSVPSDNVAMRTIVGTEDGRIFMNGNDGRLWEINYQAEEGWFSKKCYKTEVLGSALSYFKPTFAYLSRNPDPIVKIVFDETRQVMYGLTEKSNIEVMSLSNSTVTRSTIDRNDILKDSRRKSNHNRALDESQFKIVDIHTISTIESRDICLVGITSTGCRLYFGISYNRSHHDQSKSILPLQHVRIPPTFDSVPAGALGVNGQYQIHQSLYRNGIFLAAHAFSDAADALVASAPDSGPINKESTETKPLGTSYIPRLTETAMISSVEGKIWAMTEVPGVNFAGAIDSSILRNELAVQLSRSPREYLVLTNSGVNVFIKRRPVDILQQLLLEGRGAESEVAAFFNNYGRVESSAMCIAILCGHPGLSPVSGSQYMAPHSAVVPIAANAEKWLLEQGGKREPLQSLANERILSNGLSGSDLGRPVTQGSSGEFTYRYSAFSLYLARLLRPIWKRKVVKTANAVRQLYDTEISEDVLTSVQTTLFALRDFLYGHAELFTRRYGPSTNPPSENDRIELQNAENENRMMKALARLLTQAIEGIAFVLFLVDSKMSETVSKITPEDREILTTITYETLLTTAKGHDLCRRLVTAIINKQMGHHMSVDAVSDTLQRICGSFCNTDDVILFQATEHQRLAKSLQNPADAQDSLQQALRLFKKVPFLLVSESGSSRLRETCQIFMEMGYPQYAVELALSCAHDVDPSNKATGYCNDGMNPKDIRNEQYNQRMVCYESVAMVLTGVGLRSAQGSPSEAAVKAISTALQFDDNIFHTYLYDWLLSYERTDYLLEIESPYIVDFLQECTKLDKYKDLLSTYYTKHEDFGLAAKELGRIAEATQYKLTFFQRLEYLSRAVSNAKSYPAGSDPKTENGKLLIDLEEKLEVGNIQLEIILSLQATLERLERKVNNVMASNSSREEARQEFQEIDSLRKMCESQLLDVNGLYHNVAEPLKMYESMLAIYHASELDDEYHVRGAWEGFIAKVFDEAVVAGRPPLTDIEVRVKELGRRFYPSATVTPIKTMIGFPYEALFDTFHGLIETKVKEWMAPRASLVLIQDIEILLREWLSESHGSRIIAELNDELGIVETDRLVNGAYTNGATSRGGMGSSVGVGSGPIDRFRIRKIDEAIQTYIRMLEAASWTPTAISGPFDDSLGGPKVALETKAAQLVRRLQAIRNKIQRIN</sequence>
<dbReference type="InterPro" id="IPR042533">
    <property type="entry name" value="Nucleoporin_Nup155_C_1"/>
</dbReference>
<name>A0A9P5VHM4_9FUNG</name>
<dbReference type="Pfam" id="PF08801">
    <property type="entry name" value="Nucleoporin_N"/>
    <property type="match status" value="1"/>
</dbReference>
<organism evidence="8 9">
    <name type="scientific">Podila minutissima</name>
    <dbReference type="NCBI Taxonomy" id="64525"/>
    <lineage>
        <taxon>Eukaryota</taxon>
        <taxon>Fungi</taxon>
        <taxon>Fungi incertae sedis</taxon>
        <taxon>Mucoromycota</taxon>
        <taxon>Mortierellomycotina</taxon>
        <taxon>Mortierellomycetes</taxon>
        <taxon>Mortierellales</taxon>
        <taxon>Mortierellaceae</taxon>
        <taxon>Podila</taxon>
    </lineage>
</organism>
<dbReference type="GO" id="GO:0006606">
    <property type="term" value="P:protein import into nucleus"/>
    <property type="evidence" value="ECO:0007669"/>
    <property type="project" value="TreeGrafter"/>
</dbReference>
<evidence type="ECO:0000256" key="4">
    <source>
        <dbReference type="ARBA" id="ARBA00023242"/>
    </source>
</evidence>
<comment type="similarity">
    <text evidence="2">Belongs to the non-repetitive/WGA-negative nucleoporin family.</text>
</comment>
<evidence type="ECO:0000256" key="1">
    <source>
        <dbReference type="ARBA" id="ARBA00004123"/>
    </source>
</evidence>
<dbReference type="Gene3D" id="1.25.40.450">
    <property type="entry name" value="Nucleoporin, helical domain, N-terminal subdomain"/>
    <property type="match status" value="1"/>
</dbReference>
<keyword evidence="4" id="KW-0539">Nucleus</keyword>
<dbReference type="Gene3D" id="1.20.120.1050">
    <property type="match status" value="1"/>
</dbReference>
<keyword evidence="5" id="KW-0175">Coiled coil</keyword>
<proteinExistence type="inferred from homology"/>
<protein>
    <submittedName>
        <fullName evidence="8">Uncharacterized protein</fullName>
    </submittedName>
</protein>
<dbReference type="Gene3D" id="1.20.58.1780">
    <property type="match status" value="1"/>
</dbReference>
<evidence type="ECO:0000259" key="7">
    <source>
        <dbReference type="Pfam" id="PF08801"/>
    </source>
</evidence>
<evidence type="ECO:0000313" key="8">
    <source>
        <dbReference type="EMBL" id="KAF9324440.1"/>
    </source>
</evidence>
<evidence type="ECO:0000256" key="2">
    <source>
        <dbReference type="ARBA" id="ARBA00007373"/>
    </source>
</evidence>
<dbReference type="Proteomes" id="UP000696485">
    <property type="component" value="Unassembled WGS sequence"/>
</dbReference>
<comment type="caution">
    <text evidence="8">The sequence shown here is derived from an EMBL/GenBank/DDBJ whole genome shotgun (WGS) entry which is preliminary data.</text>
</comment>
<gene>
    <name evidence="8" type="ORF">BG006_000518</name>
</gene>
<feature type="domain" description="Nucleoporin Nup133/Nup155-like N-terminal" evidence="7">
    <location>
        <begin position="60"/>
        <end position="479"/>
    </location>
</feature>
<dbReference type="PANTHER" id="PTHR10350:SF6">
    <property type="entry name" value="NUCLEAR PORE COMPLEX PROTEIN NUP155"/>
    <property type="match status" value="1"/>
</dbReference>
<feature type="domain" description="Nucleoporin Nup133/Nup155-like C-terminal" evidence="6">
    <location>
        <begin position="600"/>
        <end position="1241"/>
    </location>
</feature>
<dbReference type="Gene3D" id="1.25.40.440">
    <property type="entry name" value="Nucleoporin, helical domain, central subdomain"/>
    <property type="match status" value="1"/>
</dbReference>
<comment type="subcellular location">
    <subcellularLocation>
        <location evidence="1">Nucleus</location>
    </subcellularLocation>
</comment>
<dbReference type="GO" id="GO:0036228">
    <property type="term" value="P:protein localization to nuclear inner membrane"/>
    <property type="evidence" value="ECO:0007669"/>
    <property type="project" value="TreeGrafter"/>
</dbReference>
<dbReference type="GO" id="GO:0044611">
    <property type="term" value="C:nuclear pore inner ring"/>
    <property type="evidence" value="ECO:0007669"/>
    <property type="project" value="TreeGrafter"/>
</dbReference>
<feature type="coiled-coil region" evidence="5">
    <location>
        <begin position="673"/>
        <end position="700"/>
    </location>
</feature>
<dbReference type="GO" id="GO:0006405">
    <property type="term" value="P:RNA export from nucleus"/>
    <property type="evidence" value="ECO:0007669"/>
    <property type="project" value="TreeGrafter"/>
</dbReference>
<evidence type="ECO:0000313" key="9">
    <source>
        <dbReference type="Proteomes" id="UP000696485"/>
    </source>
</evidence>
<keyword evidence="9" id="KW-1185">Reference proteome</keyword>
<evidence type="ECO:0000256" key="5">
    <source>
        <dbReference type="SAM" id="Coils"/>
    </source>
</evidence>
<feature type="coiled-coil region" evidence="5">
    <location>
        <begin position="1050"/>
        <end position="1077"/>
    </location>
</feature>
<dbReference type="InterPro" id="IPR007187">
    <property type="entry name" value="Nucleoporin_Nup133/Nup155_C"/>
</dbReference>
<dbReference type="Pfam" id="PF03177">
    <property type="entry name" value="Nucleoporin_C"/>
    <property type="match status" value="1"/>
</dbReference>
<dbReference type="EMBL" id="JAAAUY010001087">
    <property type="protein sequence ID" value="KAF9324440.1"/>
    <property type="molecule type" value="Genomic_DNA"/>
</dbReference>
<evidence type="ECO:0000259" key="6">
    <source>
        <dbReference type="Pfam" id="PF03177"/>
    </source>
</evidence>
<reference evidence="8" key="1">
    <citation type="journal article" date="2020" name="Fungal Divers.">
        <title>Resolving the Mortierellaceae phylogeny through synthesis of multi-gene phylogenetics and phylogenomics.</title>
        <authorList>
            <person name="Vandepol N."/>
            <person name="Liber J."/>
            <person name="Desiro A."/>
            <person name="Na H."/>
            <person name="Kennedy M."/>
            <person name="Barry K."/>
            <person name="Grigoriev I.V."/>
            <person name="Miller A.N."/>
            <person name="O'Donnell K."/>
            <person name="Stajich J.E."/>
            <person name="Bonito G."/>
        </authorList>
    </citation>
    <scope>NUCLEOTIDE SEQUENCE</scope>
    <source>
        <strain evidence="8">NVP1</strain>
    </source>
</reference>
<evidence type="ECO:0000256" key="3">
    <source>
        <dbReference type="ARBA" id="ARBA00022448"/>
    </source>
</evidence>
<dbReference type="InterPro" id="IPR042537">
    <property type="entry name" value="Nucleoporin_Nup155_C_2"/>
</dbReference>
<dbReference type="PANTHER" id="PTHR10350">
    <property type="entry name" value="NUCLEAR PORE COMPLEX PROTEIN NUP155"/>
    <property type="match status" value="1"/>
</dbReference>
<dbReference type="GO" id="GO:0017056">
    <property type="term" value="F:structural constituent of nuclear pore"/>
    <property type="evidence" value="ECO:0007669"/>
    <property type="project" value="InterPro"/>
</dbReference>
<keyword evidence="3" id="KW-0813">Transport</keyword>